<dbReference type="CDD" id="cd07021">
    <property type="entry name" value="Clp_protease_NfeD_like"/>
    <property type="match status" value="1"/>
</dbReference>
<evidence type="ECO:0000259" key="7">
    <source>
        <dbReference type="Pfam" id="PF24961"/>
    </source>
</evidence>
<dbReference type="Proteomes" id="UP001225034">
    <property type="component" value="Unassembled WGS sequence"/>
</dbReference>
<dbReference type="PANTHER" id="PTHR33507:SF3">
    <property type="entry name" value="INNER MEMBRANE PROTEIN YBBJ"/>
    <property type="match status" value="1"/>
</dbReference>
<evidence type="ECO:0000256" key="1">
    <source>
        <dbReference type="ARBA" id="ARBA00004141"/>
    </source>
</evidence>
<evidence type="ECO:0000313" key="9">
    <source>
        <dbReference type="EMBL" id="MDQ0205535.1"/>
    </source>
</evidence>
<evidence type="ECO:0000256" key="4">
    <source>
        <dbReference type="ARBA" id="ARBA00023136"/>
    </source>
</evidence>
<feature type="transmembrane region" description="Helical" evidence="5">
    <location>
        <begin position="267"/>
        <end position="284"/>
    </location>
</feature>
<gene>
    <name evidence="9" type="ORF">J2S05_000309</name>
</gene>
<feature type="domain" description="NfeD integral membrane" evidence="7">
    <location>
        <begin position="246"/>
        <end position="360"/>
    </location>
</feature>
<dbReference type="GO" id="GO:0006508">
    <property type="term" value="P:proteolysis"/>
    <property type="evidence" value="ECO:0007669"/>
    <property type="project" value="UniProtKB-KW"/>
</dbReference>
<feature type="transmembrane region" description="Helical" evidence="5">
    <location>
        <begin position="290"/>
        <end position="308"/>
    </location>
</feature>
<proteinExistence type="predicted"/>
<sequence length="455" mass="48238">MNWSSKAILSLSLAAIFLGFLLVPVQLFMVADTEDDQSTVFVIPIEQTVERGLEKFLERALSDAESNGADHIILDIDTPGGAVDAAGNIAQLLNQTETEITAYVNPNAISAGAYIALNADRIVMHPQGSMGAAGVIDGSGNAAEDKAQSYWLNQMKNAAEKNGRDPAFALAMASTNHDLPDYNSPEGTFLTLGAADAIEVRYSEGTASSIEELLALDDVGLEGAAIEYSEVSFAEKIARFVTNPIVIPILLTLGSLGLVLELYTPGFGIPGMVGLSALGLFFFGHLFAGFAGWEAIILFAVGVVLIVIEIFVPGFGVFGVLGVAAMIGGMFLASFSTATMLLAIGVALAVSIVAAVILFRYLGNRGPWKKMVLNAATTTEEGYISNETQSELISMHGRALTMLRPGGSAQFGEERLDVVSEGGYIEQGSLLKVVYTSGSRIVVREVENDRNHKEE</sequence>
<evidence type="ECO:0000256" key="2">
    <source>
        <dbReference type="ARBA" id="ARBA00022692"/>
    </source>
</evidence>
<reference evidence="9 10" key="1">
    <citation type="submission" date="2023-07" db="EMBL/GenBank/DDBJ databases">
        <title>Genomic Encyclopedia of Type Strains, Phase IV (KMG-IV): sequencing the most valuable type-strain genomes for metagenomic binning, comparative biology and taxonomic classification.</title>
        <authorList>
            <person name="Goeker M."/>
        </authorList>
    </citation>
    <scope>NUCLEOTIDE SEQUENCE [LARGE SCALE GENOMIC DNA]</scope>
    <source>
        <strain evidence="9 10">DSM 19154</strain>
    </source>
</reference>
<evidence type="ECO:0000256" key="3">
    <source>
        <dbReference type="ARBA" id="ARBA00022989"/>
    </source>
</evidence>
<name>A0ABT9YCG1_9BACI</name>
<dbReference type="EMBL" id="JAUSUA010000001">
    <property type="protein sequence ID" value="MDQ0205535.1"/>
    <property type="molecule type" value="Genomic_DNA"/>
</dbReference>
<dbReference type="SUPFAM" id="SSF52096">
    <property type="entry name" value="ClpP/crotonase"/>
    <property type="match status" value="1"/>
</dbReference>
<feature type="domain" description="NfeD-like C-terminal" evidence="6">
    <location>
        <begin position="390"/>
        <end position="444"/>
    </location>
</feature>
<dbReference type="InterPro" id="IPR012340">
    <property type="entry name" value="NA-bd_OB-fold"/>
</dbReference>
<dbReference type="InterPro" id="IPR052165">
    <property type="entry name" value="Membrane_assoc_protease"/>
</dbReference>
<feature type="transmembrane region" description="Helical" evidence="5">
    <location>
        <begin position="341"/>
        <end position="362"/>
    </location>
</feature>
<keyword evidence="4 5" id="KW-0472">Membrane</keyword>
<dbReference type="Gene3D" id="2.40.50.140">
    <property type="entry name" value="Nucleic acid-binding proteins"/>
    <property type="match status" value="1"/>
</dbReference>
<dbReference type="PANTHER" id="PTHR33507">
    <property type="entry name" value="INNER MEMBRANE PROTEIN YBBJ"/>
    <property type="match status" value="1"/>
</dbReference>
<evidence type="ECO:0000259" key="6">
    <source>
        <dbReference type="Pfam" id="PF01957"/>
    </source>
</evidence>
<evidence type="ECO:0000313" key="10">
    <source>
        <dbReference type="Proteomes" id="UP001225034"/>
    </source>
</evidence>
<dbReference type="Pfam" id="PF24961">
    <property type="entry name" value="NfeD_membrane"/>
    <property type="match status" value="1"/>
</dbReference>
<dbReference type="Gene3D" id="3.90.226.10">
    <property type="entry name" value="2-enoyl-CoA Hydratase, Chain A, domain 1"/>
    <property type="match status" value="1"/>
</dbReference>
<dbReference type="GO" id="GO:0008233">
    <property type="term" value="F:peptidase activity"/>
    <property type="evidence" value="ECO:0007669"/>
    <property type="project" value="UniProtKB-KW"/>
</dbReference>
<dbReference type="RefSeq" id="WP_306979287.1">
    <property type="nucleotide sequence ID" value="NZ_JAUSUA010000001.1"/>
</dbReference>
<dbReference type="Pfam" id="PF25145">
    <property type="entry name" value="NfeD1b_N"/>
    <property type="match status" value="1"/>
</dbReference>
<keyword evidence="3 5" id="KW-1133">Transmembrane helix</keyword>
<keyword evidence="9" id="KW-0378">Hydrolase</keyword>
<keyword evidence="9" id="KW-0645">Protease</keyword>
<evidence type="ECO:0000259" key="8">
    <source>
        <dbReference type="Pfam" id="PF25145"/>
    </source>
</evidence>
<dbReference type="InterPro" id="IPR002810">
    <property type="entry name" value="NfeD-like_C"/>
</dbReference>
<organism evidence="9 10">
    <name type="scientific">Alkalicoccobacillus murimartini</name>
    <dbReference type="NCBI Taxonomy" id="171685"/>
    <lineage>
        <taxon>Bacteria</taxon>
        <taxon>Bacillati</taxon>
        <taxon>Bacillota</taxon>
        <taxon>Bacilli</taxon>
        <taxon>Bacillales</taxon>
        <taxon>Bacillaceae</taxon>
        <taxon>Alkalicoccobacillus</taxon>
    </lineage>
</organism>
<dbReference type="InterPro" id="IPR056738">
    <property type="entry name" value="NfeD1b_N"/>
</dbReference>
<keyword evidence="2 5" id="KW-0812">Transmembrane</keyword>
<feature type="transmembrane region" description="Helical" evidence="5">
    <location>
        <begin position="240"/>
        <end position="260"/>
    </location>
</feature>
<comment type="caution">
    <text evidence="9">The sequence shown here is derived from an EMBL/GenBank/DDBJ whole genome shotgun (WGS) entry which is preliminary data.</text>
</comment>
<dbReference type="InterPro" id="IPR029045">
    <property type="entry name" value="ClpP/crotonase-like_dom_sf"/>
</dbReference>
<dbReference type="InterPro" id="IPR056739">
    <property type="entry name" value="NfeD_membrane"/>
</dbReference>
<evidence type="ECO:0000256" key="5">
    <source>
        <dbReference type="SAM" id="Phobius"/>
    </source>
</evidence>
<protein>
    <submittedName>
        <fullName evidence="9">Membrane-bound serine protease (ClpP class)</fullName>
    </submittedName>
</protein>
<feature type="transmembrane region" description="Helical" evidence="5">
    <location>
        <begin position="315"/>
        <end position="335"/>
    </location>
</feature>
<feature type="domain" description="NfeD1b N-terminal" evidence="8">
    <location>
        <begin position="39"/>
        <end position="228"/>
    </location>
</feature>
<keyword evidence="10" id="KW-1185">Reference proteome</keyword>
<accession>A0ABT9YCG1</accession>
<comment type="subcellular location">
    <subcellularLocation>
        <location evidence="1">Membrane</location>
        <topology evidence="1">Multi-pass membrane protein</topology>
    </subcellularLocation>
</comment>
<dbReference type="Pfam" id="PF01957">
    <property type="entry name" value="NfeD"/>
    <property type="match status" value="1"/>
</dbReference>